<dbReference type="EMBL" id="AYKW01000034">
    <property type="protein sequence ID" value="PIL27240.1"/>
    <property type="molecule type" value="Genomic_DNA"/>
</dbReference>
<dbReference type="Proteomes" id="UP000230002">
    <property type="component" value="Unassembled WGS sequence"/>
</dbReference>
<dbReference type="InterPro" id="IPR005197">
    <property type="entry name" value="Glyco_hydro_71"/>
</dbReference>
<keyword evidence="4" id="KW-1185">Reference proteome</keyword>
<sequence>MSISSPAATSYSQWRTRSQSSPRYIRFELDHPRVARTIDYGESHYVGSIKGTQPNSQAWVDDFPHTAWLELSAYFARMFKEGVYPPINRDRIFMWAHPHLRDAETTDDVVPRPDWWQLTDDRFWVIILSMGPVEVYLSTGPDDAQARAWTVEKEVAKLWHSMAAGGSMNATMIRNGIAVAECAPERHSFLVEKNPKTYSFNAYVVASL</sequence>
<dbReference type="Pfam" id="PF03659">
    <property type="entry name" value="Glyco_hydro_71"/>
    <property type="match status" value="1"/>
</dbReference>
<evidence type="ECO:0000313" key="3">
    <source>
        <dbReference type="EMBL" id="PIL33782.1"/>
    </source>
</evidence>
<gene>
    <name evidence="3" type="ORF">GSI_04407</name>
    <name evidence="1" type="ORF">GSI_10314</name>
    <name evidence="2" type="ORF">GSI_10384</name>
</gene>
<evidence type="ECO:0000313" key="4">
    <source>
        <dbReference type="Proteomes" id="UP000230002"/>
    </source>
</evidence>
<dbReference type="EMBL" id="AYKW01000034">
    <property type="protein sequence ID" value="PIL27172.1"/>
    <property type="molecule type" value="Genomic_DNA"/>
</dbReference>
<reference evidence="2 4" key="1">
    <citation type="journal article" date="2015" name="Sci. Rep.">
        <title>Chromosome-level genome map provides insights into diverse defense mechanisms in the medicinal fungus Ganoderma sinense.</title>
        <authorList>
            <person name="Zhu Y."/>
            <person name="Xu J."/>
            <person name="Sun C."/>
            <person name="Zhou S."/>
            <person name="Xu H."/>
            <person name="Nelson D.R."/>
            <person name="Qian J."/>
            <person name="Song J."/>
            <person name="Luo H."/>
            <person name="Xiang L."/>
            <person name="Li Y."/>
            <person name="Xu Z."/>
            <person name="Ji A."/>
            <person name="Wang L."/>
            <person name="Lu S."/>
            <person name="Hayward A."/>
            <person name="Sun W."/>
            <person name="Li X."/>
            <person name="Schwartz D.C."/>
            <person name="Wang Y."/>
            <person name="Chen S."/>
        </authorList>
    </citation>
    <scope>NUCLEOTIDE SEQUENCE [LARGE SCALE GENOMIC DNA]</scope>
    <source>
        <strain evidence="2 4">ZZ0214-1</strain>
    </source>
</reference>
<name>A0A2G8S0E2_9APHY</name>
<comment type="caution">
    <text evidence="2">The sequence shown here is derived from an EMBL/GenBank/DDBJ whole genome shotgun (WGS) entry which is preliminary data.</text>
</comment>
<dbReference type="GO" id="GO:0051118">
    <property type="term" value="F:glucan endo-1,3-alpha-glucosidase activity"/>
    <property type="evidence" value="ECO:0007669"/>
    <property type="project" value="InterPro"/>
</dbReference>
<dbReference type="OrthoDB" id="3257981at2759"/>
<evidence type="ECO:0000313" key="1">
    <source>
        <dbReference type="EMBL" id="PIL27172.1"/>
    </source>
</evidence>
<organism evidence="2 4">
    <name type="scientific">Ganoderma sinense ZZ0214-1</name>
    <dbReference type="NCBI Taxonomy" id="1077348"/>
    <lineage>
        <taxon>Eukaryota</taxon>
        <taxon>Fungi</taxon>
        <taxon>Dikarya</taxon>
        <taxon>Basidiomycota</taxon>
        <taxon>Agaricomycotina</taxon>
        <taxon>Agaricomycetes</taxon>
        <taxon>Polyporales</taxon>
        <taxon>Polyporaceae</taxon>
        <taxon>Ganoderma</taxon>
    </lineage>
</organism>
<proteinExistence type="predicted"/>
<dbReference type="AlphaFoldDB" id="A0A2G8S0E2"/>
<evidence type="ECO:0000313" key="2">
    <source>
        <dbReference type="EMBL" id="PIL27240.1"/>
    </source>
</evidence>
<dbReference type="STRING" id="1077348.A0A2G8S0E2"/>
<accession>A0A2G8S0E2</accession>
<dbReference type="EMBL" id="AYKW01000007">
    <property type="protein sequence ID" value="PIL33782.1"/>
    <property type="molecule type" value="Genomic_DNA"/>
</dbReference>
<protein>
    <submittedName>
        <fullName evidence="2">Uncharacterized protein</fullName>
    </submittedName>
</protein>